<reference evidence="2 3" key="1">
    <citation type="submission" date="2016-10" db="EMBL/GenBank/DDBJ databases">
        <authorList>
            <person name="de Groot N.N."/>
        </authorList>
    </citation>
    <scope>NUCLEOTIDE SEQUENCE [LARGE SCALE GENOMIC DNA]</scope>
    <source>
        <strain evidence="2 3">DSM 18610</strain>
    </source>
</reference>
<dbReference type="InterPro" id="IPR018712">
    <property type="entry name" value="Tle1-like_cat"/>
</dbReference>
<dbReference type="RefSeq" id="WP_090885563.1">
    <property type="nucleotide sequence ID" value="NZ_FOGG01000017.1"/>
</dbReference>
<proteinExistence type="predicted"/>
<evidence type="ECO:0000313" key="2">
    <source>
        <dbReference type="EMBL" id="SER82776.1"/>
    </source>
</evidence>
<dbReference type="AlphaFoldDB" id="A0A1H9SCK5"/>
<organism evidence="2 3">
    <name type="scientific">Pedobacter rhizosphaerae</name>
    <dbReference type="NCBI Taxonomy" id="390241"/>
    <lineage>
        <taxon>Bacteria</taxon>
        <taxon>Pseudomonadati</taxon>
        <taxon>Bacteroidota</taxon>
        <taxon>Sphingobacteriia</taxon>
        <taxon>Sphingobacteriales</taxon>
        <taxon>Sphingobacteriaceae</taxon>
        <taxon>Pedobacter</taxon>
    </lineage>
</organism>
<dbReference type="PANTHER" id="PTHR33840:SF1">
    <property type="entry name" value="TLE1 PHOSPHOLIPASE DOMAIN-CONTAINING PROTEIN"/>
    <property type="match status" value="1"/>
</dbReference>
<keyword evidence="2" id="KW-0378">Hydrolase</keyword>
<dbReference type="Proteomes" id="UP000199572">
    <property type="component" value="Unassembled WGS sequence"/>
</dbReference>
<dbReference type="OrthoDB" id="4378831at2"/>
<name>A0A1H9SCK5_9SPHI</name>
<dbReference type="GO" id="GO:0016787">
    <property type="term" value="F:hydrolase activity"/>
    <property type="evidence" value="ECO:0007669"/>
    <property type="project" value="UniProtKB-KW"/>
</dbReference>
<protein>
    <submittedName>
        <fullName evidence="2">Uncharacterized alpha/beta hydrolase domain</fullName>
    </submittedName>
</protein>
<dbReference type="Pfam" id="PF09994">
    <property type="entry name" value="T6SS_Tle1-like_cat"/>
    <property type="match status" value="1"/>
</dbReference>
<accession>A0A1H9SCK5</accession>
<dbReference type="EMBL" id="FOGG01000017">
    <property type="protein sequence ID" value="SER82776.1"/>
    <property type="molecule type" value="Genomic_DNA"/>
</dbReference>
<evidence type="ECO:0000259" key="1">
    <source>
        <dbReference type="Pfam" id="PF09994"/>
    </source>
</evidence>
<keyword evidence="3" id="KW-1185">Reference proteome</keyword>
<dbReference type="STRING" id="390241.SAMN04488023_11786"/>
<sequence>MATSTKFGSYTPKTSKTNAPEYSFGMFFDGTLNNKTNTEGRQQYNKQSNGAVLSDANKEKATAYKKYGKSDEKSSYQNEYSNVARIWEGYASSQRIYIEGIGTTDNKGDDSLGYALGTGETGVAKLVEKGCRLLSEKLPMGKTIAKLTVDVFGFSRGATAARHFVAQLSKPEIKQPKPTAAYGYLGNFLKNRGIKLLQLEIRFLGVYDTVSSYEPRATSVYSRQALNHDFTNDVAELELNNIAKAKCILHLTAENEHRENFALTHVHSGLEKSLPGVHCDIGGSYSTGREYVDEIINGSKAELAKEKERLIQQGWYTEKELGVGFFGPNHKLYGDRESVSHIYSYIPLHMMVDYALAYYAKNGPSGQPKPINKGTLSAKYNFSKDPLLARVNTKLNNYVFKGGKTYTFKWFKDIHERYKGIKSNDPRFATYQQELQEQKDLRLLRNKYLHWSANYDWIGMDPTPNRVRATY</sequence>
<evidence type="ECO:0000313" key="3">
    <source>
        <dbReference type="Proteomes" id="UP000199572"/>
    </source>
</evidence>
<feature type="domain" description="T6SS Phospholipase effector Tle1-like catalytic" evidence="1">
    <location>
        <begin position="198"/>
        <end position="288"/>
    </location>
</feature>
<gene>
    <name evidence="2" type="ORF">SAMN04488023_11786</name>
</gene>
<dbReference type="PANTHER" id="PTHR33840">
    <property type="match status" value="1"/>
</dbReference>